<comment type="caution">
    <text evidence="1">The sequence shown here is derived from an EMBL/GenBank/DDBJ whole genome shotgun (WGS) entry which is preliminary data.</text>
</comment>
<sequence>MLEQVLKKLAAQGKSSCRKDTLRHQNDDDEDPNVGIGRGCRRQGKWKVAVSGELEGDKDEGDKIECLIDLDDVFIEDWKSEDKIDCLIDLDATLQDVVWEEV</sequence>
<proteinExistence type="predicted"/>
<dbReference type="Proteomes" id="UP001056120">
    <property type="component" value="Linkage Group LG11"/>
</dbReference>
<accession>A0ACB9HPJ4</accession>
<protein>
    <submittedName>
        <fullName evidence="1">Uncharacterized protein</fullName>
    </submittedName>
</protein>
<evidence type="ECO:0000313" key="2">
    <source>
        <dbReference type="Proteomes" id="UP001056120"/>
    </source>
</evidence>
<reference evidence="2" key="1">
    <citation type="journal article" date="2022" name="Mol. Ecol. Resour.">
        <title>The genomes of chicory, endive, great burdock and yacon provide insights into Asteraceae palaeo-polyploidization history and plant inulin production.</title>
        <authorList>
            <person name="Fan W."/>
            <person name="Wang S."/>
            <person name="Wang H."/>
            <person name="Wang A."/>
            <person name="Jiang F."/>
            <person name="Liu H."/>
            <person name="Zhao H."/>
            <person name="Xu D."/>
            <person name="Zhang Y."/>
        </authorList>
    </citation>
    <scope>NUCLEOTIDE SEQUENCE [LARGE SCALE GENOMIC DNA]</scope>
    <source>
        <strain evidence="2">cv. Yunnan</strain>
    </source>
</reference>
<evidence type="ECO:0000313" key="1">
    <source>
        <dbReference type="EMBL" id="KAI3797814.1"/>
    </source>
</evidence>
<keyword evidence="2" id="KW-1185">Reference proteome</keyword>
<organism evidence="1 2">
    <name type="scientific">Smallanthus sonchifolius</name>
    <dbReference type="NCBI Taxonomy" id="185202"/>
    <lineage>
        <taxon>Eukaryota</taxon>
        <taxon>Viridiplantae</taxon>
        <taxon>Streptophyta</taxon>
        <taxon>Embryophyta</taxon>
        <taxon>Tracheophyta</taxon>
        <taxon>Spermatophyta</taxon>
        <taxon>Magnoliopsida</taxon>
        <taxon>eudicotyledons</taxon>
        <taxon>Gunneridae</taxon>
        <taxon>Pentapetalae</taxon>
        <taxon>asterids</taxon>
        <taxon>campanulids</taxon>
        <taxon>Asterales</taxon>
        <taxon>Asteraceae</taxon>
        <taxon>Asteroideae</taxon>
        <taxon>Heliantheae alliance</taxon>
        <taxon>Millerieae</taxon>
        <taxon>Smallanthus</taxon>
    </lineage>
</organism>
<gene>
    <name evidence="1" type="ORF">L1987_33077</name>
</gene>
<name>A0ACB9HPJ4_9ASTR</name>
<dbReference type="EMBL" id="CM042028">
    <property type="protein sequence ID" value="KAI3797814.1"/>
    <property type="molecule type" value="Genomic_DNA"/>
</dbReference>
<reference evidence="1 2" key="2">
    <citation type="journal article" date="2022" name="Mol. Ecol. Resour.">
        <title>The genomes of chicory, endive, great burdock and yacon provide insights into Asteraceae paleo-polyploidization history and plant inulin production.</title>
        <authorList>
            <person name="Fan W."/>
            <person name="Wang S."/>
            <person name="Wang H."/>
            <person name="Wang A."/>
            <person name="Jiang F."/>
            <person name="Liu H."/>
            <person name="Zhao H."/>
            <person name="Xu D."/>
            <person name="Zhang Y."/>
        </authorList>
    </citation>
    <scope>NUCLEOTIDE SEQUENCE [LARGE SCALE GENOMIC DNA]</scope>
    <source>
        <strain evidence="2">cv. Yunnan</strain>
        <tissue evidence="1">Leaves</tissue>
    </source>
</reference>